<dbReference type="Proteomes" id="UP001165289">
    <property type="component" value="Unassembled WGS sequence"/>
</dbReference>
<dbReference type="GO" id="GO:0000145">
    <property type="term" value="C:exocyst"/>
    <property type="evidence" value="ECO:0007669"/>
    <property type="project" value="UniProtKB-UniRule"/>
</dbReference>
<name>A0AAV7KLN2_9METZ</name>
<dbReference type="Gene3D" id="1.20.58.670">
    <property type="entry name" value="Dsl1p vesicle tethering complex, Tip20p subunit, domain D"/>
    <property type="match status" value="1"/>
</dbReference>
<comment type="similarity">
    <text evidence="1 5">Belongs to the SEC15 family.</text>
</comment>
<dbReference type="EMBL" id="JAKMXF010000022">
    <property type="protein sequence ID" value="KAI6661039.1"/>
    <property type="molecule type" value="Genomic_DNA"/>
</dbReference>
<reference evidence="8 9" key="1">
    <citation type="journal article" date="2023" name="BMC Biol.">
        <title>The compact genome of the sponge Oopsacas minuta (Hexactinellida) is lacking key metazoan core genes.</title>
        <authorList>
            <person name="Santini S."/>
            <person name="Schenkelaars Q."/>
            <person name="Jourda C."/>
            <person name="Duchesne M."/>
            <person name="Belahbib H."/>
            <person name="Rocher C."/>
            <person name="Selva M."/>
            <person name="Riesgo A."/>
            <person name="Vervoort M."/>
            <person name="Leys S.P."/>
            <person name="Kodjabachian L."/>
            <person name="Le Bivic A."/>
            <person name="Borchiellini C."/>
            <person name="Claverie J.M."/>
            <person name="Renard E."/>
        </authorList>
    </citation>
    <scope>NUCLEOTIDE SEQUENCE [LARGE SCALE GENOMIC DNA]</scope>
    <source>
        <strain evidence="8">SPO-2</strain>
    </source>
</reference>
<keyword evidence="3 5" id="KW-0268">Exocytosis</keyword>
<dbReference type="AlphaFoldDB" id="A0AAV7KLN2"/>
<feature type="domain" description="Exocyst complex subunit EXOC6/Sec15 C-terminal" evidence="6">
    <location>
        <begin position="400"/>
        <end position="753"/>
    </location>
</feature>
<keyword evidence="2 5" id="KW-0813">Transport</keyword>
<dbReference type="InterPro" id="IPR042044">
    <property type="entry name" value="EXOC6PINT-1/Sec15/Tip20_C_dom2"/>
</dbReference>
<comment type="function">
    <text evidence="5">Component of the exocyst complex involved in the docking of exocytic vesicles with fusion sites on the plasma membrane.</text>
</comment>
<evidence type="ECO:0000259" key="6">
    <source>
        <dbReference type="Pfam" id="PF04091"/>
    </source>
</evidence>
<evidence type="ECO:0000259" key="7">
    <source>
        <dbReference type="Pfam" id="PF20651"/>
    </source>
</evidence>
<dbReference type="InterPro" id="IPR046361">
    <property type="entry name" value="EXOC6/Sec15_C"/>
</dbReference>
<evidence type="ECO:0000256" key="4">
    <source>
        <dbReference type="ARBA" id="ARBA00023054"/>
    </source>
</evidence>
<dbReference type="GO" id="GO:0090522">
    <property type="term" value="P:vesicle tethering involved in exocytosis"/>
    <property type="evidence" value="ECO:0007669"/>
    <property type="project" value="UniProtKB-UniRule"/>
</dbReference>
<evidence type="ECO:0000313" key="8">
    <source>
        <dbReference type="EMBL" id="KAI6661039.1"/>
    </source>
</evidence>
<keyword evidence="4" id="KW-0175">Coiled coil</keyword>
<sequence length="807" mass="93576">MATESLEPDSSISALDDKKDVLSQLFVSGKFERLLEEIEAGSGQVSATIRSVYDSDEQNDFEQALEVRLQTNSKEIERMCNKNYQGFIEAVGKLDEVRADSDSLKSQIIKVDKSNQHSGIDVLAKFSELEQGRNVQLNVMRTIENITMCIPALEMYCRLLDQIDKKQHYGALKTLEHLEHVTLPKVSQFTFCNLMTERIPEIRQLIKKKSRADIREFLEKVREKSEYIGEVAMHQTLRHSNIEMMKEVISRINPLQDQETDLCAQDLLNFSPVYKCLHIYSVLGAREEFESYYRDQRHRQARLVLQQRHGQWEDSIQLFKSYFFQIAGFFVVEDTVMHTTQGLVTSTVADDLWSMAVHRIMAVLRSHSTTCREIAILMGIKELVVWFCQTMRSYGYSVEKLFELLLELREMYVDILMKNFADDFARDFRRSTFIPVSVKTEGEYQKVCSTLNFHDPELARAAFPKQFKFSELVLQTFNLLKDFIKNCNLFTYKLNLSQTDIDERVRKSINHLFQRTLSSQLNQLVRNTRLQVQQLAQVYVDFRYLEGSCAELSKFISKTTQTRNEGPHTVRMHGAQVMREACKDCEEQMMILLCSKLSDFVESSEYEWECKPGSNHASKSRFIDDALHYVDIMLETFKSLPPELSRQLCITSCRHMSVEVQSLILSSEVPAISLNWFLLFDTDLNALESYSQSSHVHRLGISSKEILQEYAPLRQLIKLALSGDWSGYITDFESNGPMYPDLLPSNVNIVIKKVRLSEFPKKSRKKGLLHVHGKKESNPSIEARENYYDMIIQRINGLKERKPRENN</sequence>
<proteinExistence type="inferred from homology"/>
<evidence type="ECO:0000256" key="2">
    <source>
        <dbReference type="ARBA" id="ARBA00022448"/>
    </source>
</evidence>
<dbReference type="PANTHER" id="PTHR12702:SF0">
    <property type="entry name" value="EXOCYST COMPLEX COMPONENT 6"/>
    <property type="match status" value="1"/>
</dbReference>
<dbReference type="GO" id="GO:0016020">
    <property type="term" value="C:membrane"/>
    <property type="evidence" value="ECO:0007669"/>
    <property type="project" value="TreeGrafter"/>
</dbReference>
<dbReference type="InterPro" id="IPR007225">
    <property type="entry name" value="EXOC6/Sec15"/>
</dbReference>
<dbReference type="PIRSF" id="PIRSF025007">
    <property type="entry name" value="Sec15"/>
    <property type="match status" value="1"/>
</dbReference>
<keyword evidence="9" id="KW-1185">Reference proteome</keyword>
<organism evidence="8 9">
    <name type="scientific">Oopsacas minuta</name>
    <dbReference type="NCBI Taxonomy" id="111878"/>
    <lineage>
        <taxon>Eukaryota</taxon>
        <taxon>Metazoa</taxon>
        <taxon>Porifera</taxon>
        <taxon>Hexactinellida</taxon>
        <taxon>Hexasterophora</taxon>
        <taxon>Lyssacinosida</taxon>
        <taxon>Leucopsacidae</taxon>
        <taxon>Oopsacas</taxon>
    </lineage>
</organism>
<evidence type="ECO:0000313" key="9">
    <source>
        <dbReference type="Proteomes" id="UP001165289"/>
    </source>
</evidence>
<comment type="caution">
    <text evidence="8">The sequence shown here is derived from an EMBL/GenBank/DDBJ whole genome shotgun (WGS) entry which is preliminary data.</text>
</comment>
<evidence type="ECO:0000256" key="5">
    <source>
        <dbReference type="PIRNR" id="PIRNR025007"/>
    </source>
</evidence>
<dbReference type="Gene3D" id="1.10.357.30">
    <property type="entry name" value="Exocyst complex subunit Sec15 C-terminal domain, N-terminal subdomain"/>
    <property type="match status" value="1"/>
</dbReference>
<dbReference type="Pfam" id="PF20651">
    <property type="entry name" value="EXOC6_Sec15_N"/>
    <property type="match status" value="1"/>
</dbReference>
<dbReference type="GO" id="GO:0006886">
    <property type="term" value="P:intracellular protein transport"/>
    <property type="evidence" value="ECO:0007669"/>
    <property type="project" value="InterPro"/>
</dbReference>
<dbReference type="Pfam" id="PF04091">
    <property type="entry name" value="Sec15_C"/>
    <property type="match status" value="1"/>
</dbReference>
<gene>
    <name evidence="8" type="ORF">LOD99_13761</name>
</gene>
<feature type="domain" description="Exocyst complex component EXOC6/Sec15 N-terminal" evidence="7">
    <location>
        <begin position="65"/>
        <end position="233"/>
    </location>
</feature>
<dbReference type="InterPro" id="IPR048359">
    <property type="entry name" value="EXOC6_Sec15_N"/>
</dbReference>
<dbReference type="GO" id="GO:0006893">
    <property type="term" value="P:Golgi to plasma membrane transport"/>
    <property type="evidence" value="ECO:0007669"/>
    <property type="project" value="TreeGrafter"/>
</dbReference>
<protein>
    <recommendedName>
        <fullName evidence="5">Exocyst complex component</fullName>
    </recommendedName>
</protein>
<evidence type="ECO:0000256" key="1">
    <source>
        <dbReference type="ARBA" id="ARBA00007944"/>
    </source>
</evidence>
<dbReference type="InterPro" id="IPR042045">
    <property type="entry name" value="EXOC6/Sec15_C_dom1"/>
</dbReference>
<dbReference type="PANTHER" id="PTHR12702">
    <property type="entry name" value="SEC15"/>
    <property type="match status" value="1"/>
</dbReference>
<accession>A0AAV7KLN2</accession>
<evidence type="ECO:0000256" key="3">
    <source>
        <dbReference type="ARBA" id="ARBA00022483"/>
    </source>
</evidence>